<dbReference type="Gene3D" id="1.50.10.10">
    <property type="match status" value="1"/>
</dbReference>
<reference evidence="2 3" key="1">
    <citation type="journal article" date="2016" name="Nat. Commun.">
        <title>Thousands of microbial genomes shed light on interconnected biogeochemical processes in an aquifer system.</title>
        <authorList>
            <person name="Anantharaman K."/>
            <person name="Brown C.T."/>
            <person name="Hug L.A."/>
            <person name="Sharon I."/>
            <person name="Castelle C.J."/>
            <person name="Probst A.J."/>
            <person name="Thomas B.C."/>
            <person name="Singh A."/>
            <person name="Wilkins M.J."/>
            <person name="Karaoz U."/>
            <person name="Brodie E.L."/>
            <person name="Williams K.H."/>
            <person name="Hubbard S.S."/>
            <person name="Banfield J.F."/>
        </authorList>
    </citation>
    <scope>NUCLEOTIDE SEQUENCE [LARGE SCALE GENOMIC DNA]</scope>
</reference>
<dbReference type="AlphaFoldDB" id="A0A1F7I9C6"/>
<dbReference type="InterPro" id="IPR011613">
    <property type="entry name" value="GH15-like"/>
</dbReference>
<feature type="domain" description="GH15-like" evidence="1">
    <location>
        <begin position="598"/>
        <end position="638"/>
    </location>
</feature>
<dbReference type="InterPro" id="IPR012341">
    <property type="entry name" value="6hp_glycosidase-like_sf"/>
</dbReference>
<feature type="domain" description="GH15-like" evidence="1">
    <location>
        <begin position="287"/>
        <end position="590"/>
    </location>
</feature>
<comment type="caution">
    <text evidence="2">The sequence shown here is derived from an EMBL/GenBank/DDBJ whole genome shotgun (WGS) entry which is preliminary data.</text>
</comment>
<dbReference type="InterPro" id="IPR008928">
    <property type="entry name" value="6-hairpin_glycosidase_sf"/>
</dbReference>
<gene>
    <name evidence="2" type="ORF">A3F34_01300</name>
</gene>
<sequence>MPKSLVLGNGTVLVCLDRNANLSDLYFPYVGLENHIGGHYKHRIGVYVEGQVRWLGEPSWKIESDCIPNTLAGITKAVSDELQIQLTIEDVVYNEKNIFLREVTVKNLSDRDRDIKVYFSHQFELYESHRGDTAFYDPIRRVIIHYKGRRVFLINAITEHRQFDDYSVGLFEIEGREGTHRDAEDGELSKNPVEHGMVDSVIGLTLFIKAGEKKVVNYWLTASKHMDSAYKMNEYVLKRTPEYLMQSTKNFWKAWTNKQNFSFYGLDDDTISLFKKSLVYIRAHVGNNGSIIASADSDMLQHGRDTYSYMWPRDGAQVAIGLDKAGDVNVAKRFFEFCRDIITEEGYFMHKYRADKSLGSSWHPWLRDGNIALPIQEDETALIVHALWKHYNVTKDIEFIEELYNDLIYKAAEFMVNYREPITKLPKPSYDLWEEKWGIHTFSCSATYSALKAAARIASLLGKKESMDRYNVAANEIQEAILAHLWDPELKSFCKSVTVENNKVIADRTIDMSSIYGVYKFGVLGIEDDRVKQNIATIKEKLALKTAIGGIARYEGDYYYRTSQDTPGNPWFITTLWLAQYYIAIAKKESDLEPVKEILRWTVKHASPSGVLSEQLDPFSGEQVSAAPLTWSHAEFVITVIEYLEKLEHMGVSKVSYPL</sequence>
<name>A0A1F7I9C6_9BACT</name>
<protein>
    <recommendedName>
        <fullName evidence="1">GH15-like domain-containing protein</fullName>
    </recommendedName>
</protein>
<dbReference type="GO" id="GO:0004553">
    <property type="term" value="F:hydrolase activity, hydrolyzing O-glycosyl compounds"/>
    <property type="evidence" value="ECO:0007669"/>
    <property type="project" value="TreeGrafter"/>
</dbReference>
<evidence type="ECO:0000313" key="3">
    <source>
        <dbReference type="Proteomes" id="UP000179024"/>
    </source>
</evidence>
<organism evidence="2 3">
    <name type="scientific">Candidatus Roizmanbacteria bacterium RIFCSPHIGHO2_12_FULL_44_10</name>
    <dbReference type="NCBI Taxonomy" id="1802054"/>
    <lineage>
        <taxon>Bacteria</taxon>
        <taxon>Candidatus Roizmaniibacteriota</taxon>
    </lineage>
</organism>
<evidence type="ECO:0000259" key="1">
    <source>
        <dbReference type="Pfam" id="PF00723"/>
    </source>
</evidence>
<dbReference type="Proteomes" id="UP000179024">
    <property type="component" value="Unassembled WGS sequence"/>
</dbReference>
<dbReference type="GO" id="GO:0005975">
    <property type="term" value="P:carbohydrate metabolic process"/>
    <property type="evidence" value="ECO:0007669"/>
    <property type="project" value="InterPro"/>
</dbReference>
<dbReference type="Pfam" id="PF00723">
    <property type="entry name" value="Glyco_hydro_15"/>
    <property type="match status" value="2"/>
</dbReference>
<accession>A0A1F7I9C6</accession>
<dbReference type="SUPFAM" id="SSF48208">
    <property type="entry name" value="Six-hairpin glycosidases"/>
    <property type="match status" value="1"/>
</dbReference>
<evidence type="ECO:0000313" key="2">
    <source>
        <dbReference type="EMBL" id="OGK39954.1"/>
    </source>
</evidence>
<dbReference type="PANTHER" id="PTHR31616:SF13">
    <property type="entry name" value="GLUCAN 1,4-ALPHA-GLUCOSIDASE"/>
    <property type="match status" value="1"/>
</dbReference>
<proteinExistence type="predicted"/>
<dbReference type="EMBL" id="MGAE01000009">
    <property type="protein sequence ID" value="OGK39954.1"/>
    <property type="molecule type" value="Genomic_DNA"/>
</dbReference>
<dbReference type="PANTHER" id="PTHR31616">
    <property type="entry name" value="TREHALASE"/>
    <property type="match status" value="1"/>
</dbReference>